<dbReference type="EMBL" id="BAABBQ010000001">
    <property type="protein sequence ID" value="GAA4007647.1"/>
    <property type="molecule type" value="Genomic_DNA"/>
</dbReference>
<dbReference type="InterPro" id="IPR026634">
    <property type="entry name" value="TPST-like"/>
</dbReference>
<evidence type="ECO:0000313" key="3">
    <source>
        <dbReference type="Proteomes" id="UP001500235"/>
    </source>
</evidence>
<reference evidence="3" key="1">
    <citation type="journal article" date="2019" name="Int. J. Syst. Evol. Microbiol.">
        <title>The Global Catalogue of Microorganisms (GCM) 10K type strain sequencing project: providing services to taxonomists for standard genome sequencing and annotation.</title>
        <authorList>
            <consortium name="The Broad Institute Genomics Platform"/>
            <consortium name="The Broad Institute Genome Sequencing Center for Infectious Disease"/>
            <person name="Wu L."/>
            <person name="Ma J."/>
        </authorList>
    </citation>
    <scope>NUCLEOTIDE SEQUENCE [LARGE SCALE GENOMIC DNA]</scope>
    <source>
        <strain evidence="3">JCM 17563</strain>
    </source>
</reference>
<dbReference type="PANTHER" id="PTHR12788">
    <property type="entry name" value="PROTEIN-TYROSINE SULFOTRANSFERASE 2"/>
    <property type="match status" value="1"/>
</dbReference>
<gene>
    <name evidence="2" type="ORF">GCM10022280_00190</name>
</gene>
<evidence type="ECO:0000313" key="2">
    <source>
        <dbReference type="EMBL" id="GAA4007647.1"/>
    </source>
</evidence>
<name>A0ABP7S6V9_9SPHN</name>
<protein>
    <recommendedName>
        <fullName evidence="4">Sulfotransferase family protein</fullName>
    </recommendedName>
</protein>
<dbReference type="InterPro" id="IPR011990">
    <property type="entry name" value="TPR-like_helical_dom_sf"/>
</dbReference>
<dbReference type="SUPFAM" id="SSF52540">
    <property type="entry name" value="P-loop containing nucleoside triphosphate hydrolases"/>
    <property type="match status" value="1"/>
</dbReference>
<dbReference type="RefSeq" id="WP_344705350.1">
    <property type="nucleotide sequence ID" value="NZ_BAABBQ010000001.1"/>
</dbReference>
<dbReference type="Pfam" id="PF13469">
    <property type="entry name" value="Sulfotransfer_3"/>
    <property type="match status" value="1"/>
</dbReference>
<dbReference type="Proteomes" id="UP001500235">
    <property type="component" value="Unassembled WGS sequence"/>
</dbReference>
<dbReference type="InterPro" id="IPR027417">
    <property type="entry name" value="P-loop_NTPase"/>
</dbReference>
<proteinExistence type="predicted"/>
<sequence>MTAEVTAALDRLKRGLTTQQRVDVNEGARGLLAARAPLGPQWQALATALVRNGEITLALEAMDRFVEAAAGSAPARFARAVMLAQTGRLDRAAAEIAALPADVPHAASNAFLRGSLALNRGFPAEARPFLERAVAKRPGAGQAWLALTEIADFRAEPGLAERLEHAWAQPAGTPADRAALGYALGRARHQRKNHAGAFAAFAEGAGLARAQAGGRVSAWRAPAQTALAFPPSLIAEVNARIDEDHRRVIFVTGLPRSGSTLVQQILTRHPAVSGGGEELGLFRILAQEVGGTDAPALRRWLDAGNDPNSLVRLYLHLASERLGPDGRFVDKTLEAGSYLGLLLALFPRAPIFWCRREPIDNGWSAFRTYFARGVEWSLDLAETGRRVAADAQALDHWTKAAPRRFMTVDNADLVADPEPMIRAISAGADLDFDAAMLRPEEGGADVTTASTAQVRRPINAAGIGAAEPYRPWLGPMIESHATASGQ</sequence>
<organism evidence="2 3">
    <name type="scientific">Sphingomonas swuensis</name>
    <dbReference type="NCBI Taxonomy" id="977800"/>
    <lineage>
        <taxon>Bacteria</taxon>
        <taxon>Pseudomonadati</taxon>
        <taxon>Pseudomonadota</taxon>
        <taxon>Alphaproteobacteria</taxon>
        <taxon>Sphingomonadales</taxon>
        <taxon>Sphingomonadaceae</taxon>
        <taxon>Sphingomonas</taxon>
    </lineage>
</organism>
<dbReference type="PANTHER" id="PTHR12788:SF10">
    <property type="entry name" value="PROTEIN-TYROSINE SULFOTRANSFERASE"/>
    <property type="match status" value="1"/>
</dbReference>
<dbReference type="SUPFAM" id="SSF48452">
    <property type="entry name" value="TPR-like"/>
    <property type="match status" value="1"/>
</dbReference>
<evidence type="ECO:0008006" key="4">
    <source>
        <dbReference type="Google" id="ProtNLM"/>
    </source>
</evidence>
<keyword evidence="3" id="KW-1185">Reference proteome</keyword>
<dbReference type="Gene3D" id="1.25.40.10">
    <property type="entry name" value="Tetratricopeptide repeat domain"/>
    <property type="match status" value="1"/>
</dbReference>
<comment type="caution">
    <text evidence="2">The sequence shown here is derived from an EMBL/GenBank/DDBJ whole genome shotgun (WGS) entry which is preliminary data.</text>
</comment>
<dbReference type="Gene3D" id="3.40.50.300">
    <property type="entry name" value="P-loop containing nucleotide triphosphate hydrolases"/>
    <property type="match status" value="1"/>
</dbReference>
<accession>A0ABP7S6V9</accession>
<evidence type="ECO:0000256" key="1">
    <source>
        <dbReference type="ARBA" id="ARBA00022679"/>
    </source>
</evidence>
<keyword evidence="1" id="KW-0808">Transferase</keyword>